<dbReference type="SMART" id="SM00849">
    <property type="entry name" value="Lactamase_B"/>
    <property type="match status" value="1"/>
</dbReference>
<dbReference type="InterPro" id="IPR036866">
    <property type="entry name" value="RibonucZ/Hydroxyglut_hydro"/>
</dbReference>
<sequence length="240" mass="27183">MKLTILGSHGPYPGVDGACSGYLLEDNDLNVLVDCGSGVISRYQRFHDLRDLKYIILTHLHSDHMSDMLVLRYAVDIMMRKGYIKEPINVFCPSEPYKVLEELNFNEVFKIKNIDEDLKLNIGNLNISFKKVEHPVSTFAVKFDDGQRTFVFSSDTVYCDSLVSFAENSDLFLCDGNLLNGEKGPHLTARQAAEISKAAFCKKLVITHLWPQHAVAEYVKEASEVIHDVNIAKPFDVYYI</sequence>
<evidence type="ECO:0000313" key="2">
    <source>
        <dbReference type="EMBL" id="AST56336.1"/>
    </source>
</evidence>
<organism evidence="2 3">
    <name type="scientific">Thermoanaerobacterium thermosaccharolyticum</name>
    <name type="common">Clostridium thermosaccharolyticum</name>
    <dbReference type="NCBI Taxonomy" id="1517"/>
    <lineage>
        <taxon>Bacteria</taxon>
        <taxon>Bacillati</taxon>
        <taxon>Bacillota</taxon>
        <taxon>Clostridia</taxon>
        <taxon>Thermoanaerobacterales</taxon>
        <taxon>Thermoanaerobacteraceae</taxon>
        <taxon>Thermoanaerobacterium</taxon>
    </lineage>
</organism>
<keyword evidence="2" id="KW-0378">Hydrolase</keyword>
<accession>A0A223HV59</accession>
<dbReference type="EMBL" id="CP016893">
    <property type="protein sequence ID" value="AST56336.1"/>
    <property type="molecule type" value="Genomic_DNA"/>
</dbReference>
<feature type="domain" description="Metallo-beta-lactamase" evidence="1">
    <location>
        <begin position="18"/>
        <end position="213"/>
    </location>
</feature>
<dbReference type="SUPFAM" id="SSF56281">
    <property type="entry name" value="Metallo-hydrolase/oxidoreductase"/>
    <property type="match status" value="1"/>
</dbReference>
<dbReference type="InterPro" id="IPR001279">
    <property type="entry name" value="Metallo-B-lactamas"/>
</dbReference>
<dbReference type="PANTHER" id="PTHR46018:SF4">
    <property type="entry name" value="METALLO-HYDROLASE YHFI-RELATED"/>
    <property type="match status" value="1"/>
</dbReference>
<proteinExistence type="predicted"/>
<evidence type="ECO:0000313" key="3">
    <source>
        <dbReference type="Proteomes" id="UP000214975"/>
    </source>
</evidence>
<name>A0A223HV59_THETR</name>
<evidence type="ECO:0000259" key="1">
    <source>
        <dbReference type="SMART" id="SM00849"/>
    </source>
</evidence>
<dbReference type="PANTHER" id="PTHR46018">
    <property type="entry name" value="ZINC PHOSPHODIESTERASE ELAC PROTEIN 1"/>
    <property type="match status" value="1"/>
</dbReference>
<dbReference type="AlphaFoldDB" id="A0A223HV59"/>
<dbReference type="Proteomes" id="UP000214975">
    <property type="component" value="Chromosome"/>
</dbReference>
<reference evidence="2 3" key="1">
    <citation type="submission" date="2016-08" db="EMBL/GenBank/DDBJ databases">
        <title>A novel genetic cassette of butanologenic Thermoanaerobacterium thermosaccharolyticum that directly convert cellulose to butanol.</title>
        <authorList>
            <person name="Li T."/>
            <person name="He J."/>
        </authorList>
    </citation>
    <scope>NUCLEOTIDE SEQUENCE [LARGE SCALE GENOMIC DNA]</scope>
    <source>
        <strain evidence="2 3">TG57</strain>
    </source>
</reference>
<dbReference type="RefSeq" id="WP_094396656.1">
    <property type="nucleotide sequence ID" value="NZ_CP016893.1"/>
</dbReference>
<dbReference type="GO" id="GO:0042781">
    <property type="term" value="F:3'-tRNA processing endoribonuclease activity"/>
    <property type="evidence" value="ECO:0007669"/>
    <property type="project" value="TreeGrafter"/>
</dbReference>
<dbReference type="CDD" id="cd07716">
    <property type="entry name" value="RNaseZ_short-form-like_MBL-fold"/>
    <property type="match status" value="1"/>
</dbReference>
<dbReference type="Gene3D" id="3.60.15.10">
    <property type="entry name" value="Ribonuclease Z/Hydroxyacylglutathione hydrolase-like"/>
    <property type="match status" value="1"/>
</dbReference>
<dbReference type="Pfam" id="PF12706">
    <property type="entry name" value="Lactamase_B_2"/>
    <property type="match status" value="1"/>
</dbReference>
<protein>
    <submittedName>
        <fullName evidence="2">MBL fold metallo-hydrolase</fullName>
    </submittedName>
</protein>
<gene>
    <name evidence="2" type="ORF">Thert_00080</name>
</gene>